<protein>
    <submittedName>
        <fullName evidence="2">Uncharacterized protein</fullName>
    </submittedName>
</protein>
<accession>A0ABS0BY82</accession>
<evidence type="ECO:0000256" key="1">
    <source>
        <dbReference type="SAM" id="Phobius"/>
    </source>
</evidence>
<sequence length="71" mass="7649">MNNLVKMLLVLVVTVVAPLLILLGIWSGILPQSVQVAIGLIGVALAIIFIVGGNLMCMWSDIKTGRYRKNS</sequence>
<comment type="caution">
    <text evidence="2">The sequence shown here is derived from an EMBL/GenBank/DDBJ whole genome shotgun (WGS) entry which is preliminary data.</text>
</comment>
<reference evidence="2 3" key="2">
    <citation type="submission" date="2020-11" db="EMBL/GenBank/DDBJ databases">
        <title>Sulfur oxidizing isolate from Hospital Hole Sinkhole.</title>
        <authorList>
            <person name="Scott K.M."/>
        </authorList>
    </citation>
    <scope>NUCLEOTIDE SEQUENCE [LARGE SCALE GENOMIC DNA]</scope>
    <source>
        <strain evidence="2 3">HH1</strain>
    </source>
</reference>
<keyword evidence="1" id="KW-0812">Transmembrane</keyword>
<dbReference type="Proteomes" id="UP001193680">
    <property type="component" value="Unassembled WGS sequence"/>
</dbReference>
<gene>
    <name evidence="2" type="ORF">H8792_010420</name>
</gene>
<keyword evidence="1" id="KW-1133">Transmembrane helix</keyword>
<evidence type="ECO:0000313" key="3">
    <source>
        <dbReference type="Proteomes" id="UP001193680"/>
    </source>
</evidence>
<dbReference type="RefSeq" id="WP_185978902.1">
    <property type="nucleotide sequence ID" value="NZ_JACBGI020000026.1"/>
</dbReference>
<name>A0ABS0BY82_9GAMM</name>
<dbReference type="EMBL" id="JACBGI020000026">
    <property type="protein sequence ID" value="MBF6058755.1"/>
    <property type="molecule type" value="Genomic_DNA"/>
</dbReference>
<keyword evidence="3" id="KW-1185">Reference proteome</keyword>
<organism evidence="2 3">
    <name type="scientific">Thiomicrorhabdus heinhorstiae</name>
    <dbReference type="NCBI Taxonomy" id="2748010"/>
    <lineage>
        <taxon>Bacteria</taxon>
        <taxon>Pseudomonadati</taxon>
        <taxon>Pseudomonadota</taxon>
        <taxon>Gammaproteobacteria</taxon>
        <taxon>Thiotrichales</taxon>
        <taxon>Piscirickettsiaceae</taxon>
        <taxon>Thiomicrorhabdus</taxon>
    </lineage>
</organism>
<reference evidence="2 3" key="1">
    <citation type="submission" date="2020-06" db="EMBL/GenBank/DDBJ databases">
        <authorList>
            <person name="Scott K."/>
        </authorList>
    </citation>
    <scope>NUCLEOTIDE SEQUENCE [LARGE SCALE GENOMIC DNA]</scope>
    <source>
        <strain evidence="2 3">HH1</strain>
    </source>
</reference>
<evidence type="ECO:0000313" key="2">
    <source>
        <dbReference type="EMBL" id="MBF6058755.1"/>
    </source>
</evidence>
<feature type="transmembrane region" description="Helical" evidence="1">
    <location>
        <begin position="7"/>
        <end position="30"/>
    </location>
</feature>
<keyword evidence="1" id="KW-0472">Membrane</keyword>
<proteinExistence type="predicted"/>
<feature type="transmembrane region" description="Helical" evidence="1">
    <location>
        <begin position="36"/>
        <end position="59"/>
    </location>
</feature>